<dbReference type="EMBL" id="MK522038">
    <property type="protein sequence ID" value="QOR60437.1"/>
    <property type="molecule type" value="Genomic_DNA"/>
</dbReference>
<accession>A0A7S6SWA8</accession>
<evidence type="ECO:0000313" key="2">
    <source>
        <dbReference type="EMBL" id="QOR60437.1"/>
    </source>
</evidence>
<sequence length="174" mass="20128">MTETYNQNPCEFRYKIDSCSKVVDGDTVDVLIDLGFDVLIRQRVRLLGIDTEESRTSDKIEKIYGKHAKKQILKWVTKAVESDKDDCEIELRCPERDSVGKYGRALGELWVLEDNNWTNVNKWMCENGYAVPYVGQNKNDVRDHHMLHRKMLAERGELVIDENGTFLTSPSKTN</sequence>
<dbReference type="InterPro" id="IPR016071">
    <property type="entry name" value="Staphylococal_nuclease_OB-fold"/>
</dbReference>
<dbReference type="SUPFAM" id="SSF50199">
    <property type="entry name" value="Staphylococcal nuclease"/>
    <property type="match status" value="1"/>
</dbReference>
<organism evidence="2">
    <name type="scientific">Bathycoccus sp. RCC716 virus 2</name>
    <dbReference type="NCBI Taxonomy" id="2530039"/>
    <lineage>
        <taxon>Viruses</taxon>
        <taxon>Varidnaviria</taxon>
        <taxon>Bamfordvirae</taxon>
        <taxon>Nucleocytoviricota</taxon>
        <taxon>Megaviricetes</taxon>
        <taxon>Algavirales</taxon>
        <taxon>Phycodnaviridae</taxon>
        <taxon>Prasinovirus</taxon>
    </lineage>
</organism>
<dbReference type="Pfam" id="PF00565">
    <property type="entry name" value="SNase"/>
    <property type="match status" value="1"/>
</dbReference>
<evidence type="ECO:0000259" key="1">
    <source>
        <dbReference type="Pfam" id="PF00565"/>
    </source>
</evidence>
<reference evidence="2" key="1">
    <citation type="submission" date="2019-02" db="EMBL/GenBank/DDBJ databases">
        <authorList>
            <person name="Bachy C."/>
            <person name="Yung C.-M."/>
            <person name="Roux S."/>
            <person name="Sullivan M.B."/>
            <person name="Worden A.Z."/>
        </authorList>
    </citation>
    <scope>NUCLEOTIDE SEQUENCE</scope>
    <source>
        <strain evidence="2">BII-V2</strain>
    </source>
</reference>
<dbReference type="InterPro" id="IPR035437">
    <property type="entry name" value="SNase_OB-fold_sf"/>
</dbReference>
<proteinExistence type="predicted"/>
<dbReference type="Gene3D" id="2.40.50.90">
    <property type="match status" value="1"/>
</dbReference>
<name>A0A7S6SWA8_9PHYC</name>
<feature type="domain" description="TNase-like" evidence="1">
    <location>
        <begin position="43"/>
        <end position="153"/>
    </location>
</feature>
<protein>
    <recommendedName>
        <fullName evidence="1">TNase-like domain-containing protein</fullName>
    </recommendedName>
</protein>